<comment type="similarity">
    <text evidence="2">Belongs to the NAD(P)-dependent epimerase/dehydratase family.</text>
</comment>
<geneLocation type="plasmid" evidence="4">
    <name>unnamed</name>
</geneLocation>
<dbReference type="InterPro" id="IPR001509">
    <property type="entry name" value="Epimerase_deHydtase"/>
</dbReference>
<sequence>MAARTHFITGAAGLVGQAVAEKLVTRGDRVIAIDKSSAVFPFGNVITCDLKDIHRLYALAGDVDLDSVIHCGAYSGPMVARDNPYDLVAVNVMGTANVLELARIFRARRFINCSSVSVYGSTAQGPVKEDVHLAPSTVYGATKLAAEALVTAFAREHGVDAVSFRLSWVYGPNRSTPCLLGRMLRDALSGKATELPWGSDFYRQYIHADDAADGLIAGLDAKSLSMRVFNLTGANYQTLGETAALVQQVLPQAQISLGEGPDPGDDTQHEFDISAATEELGYRPSVSLEQGIRRFVAAINHENGNSEGV</sequence>
<comment type="pathway">
    <text evidence="1">Bacterial outer membrane biogenesis; LPS O-antigen biosynthesis.</text>
</comment>
<keyword evidence="5" id="KW-1185">Reference proteome</keyword>
<name>A0ABT0CTL1_9HYPH</name>
<evidence type="ECO:0000313" key="4">
    <source>
        <dbReference type="EMBL" id="MCJ8151931.1"/>
    </source>
</evidence>
<keyword evidence="4" id="KW-0614">Plasmid</keyword>
<gene>
    <name evidence="4" type="ORF">MKI86_22620</name>
</gene>
<dbReference type="Gene3D" id="3.40.50.720">
    <property type="entry name" value="NAD(P)-binding Rossmann-like Domain"/>
    <property type="match status" value="1"/>
</dbReference>
<dbReference type="CDD" id="cd08946">
    <property type="entry name" value="SDR_e"/>
    <property type="match status" value="1"/>
</dbReference>
<evidence type="ECO:0000313" key="5">
    <source>
        <dbReference type="Proteomes" id="UP001201844"/>
    </source>
</evidence>
<dbReference type="RefSeq" id="WP_241605582.1">
    <property type="nucleotide sequence ID" value="NZ_JAKVIN010000013.1"/>
</dbReference>
<evidence type="ECO:0000259" key="3">
    <source>
        <dbReference type="Pfam" id="PF01370"/>
    </source>
</evidence>
<accession>A0ABT0CTL1</accession>
<dbReference type="Proteomes" id="UP001201844">
    <property type="component" value="Unassembled WGS sequence"/>
</dbReference>
<dbReference type="InterPro" id="IPR020904">
    <property type="entry name" value="Sc_DH/Rdtase_CS"/>
</dbReference>
<feature type="domain" description="NAD-dependent epimerase/dehydratase" evidence="3">
    <location>
        <begin position="7"/>
        <end position="230"/>
    </location>
</feature>
<dbReference type="PANTHER" id="PTHR43000">
    <property type="entry name" value="DTDP-D-GLUCOSE 4,6-DEHYDRATASE-RELATED"/>
    <property type="match status" value="1"/>
</dbReference>
<evidence type="ECO:0000256" key="1">
    <source>
        <dbReference type="ARBA" id="ARBA00005125"/>
    </source>
</evidence>
<dbReference type="EMBL" id="JAKVIN010000013">
    <property type="protein sequence ID" value="MCJ8151931.1"/>
    <property type="molecule type" value="Genomic_DNA"/>
</dbReference>
<dbReference type="Pfam" id="PF01370">
    <property type="entry name" value="Epimerase"/>
    <property type="match status" value="1"/>
</dbReference>
<evidence type="ECO:0000256" key="2">
    <source>
        <dbReference type="ARBA" id="ARBA00007637"/>
    </source>
</evidence>
<proteinExistence type="inferred from homology"/>
<dbReference type="InterPro" id="IPR036291">
    <property type="entry name" value="NAD(P)-bd_dom_sf"/>
</dbReference>
<reference evidence="4 5" key="1">
    <citation type="submission" date="2022-02" db="EMBL/GenBank/DDBJ databases">
        <title>Shinella B3.7 sp. nov., isolated from Sediment (Zhairuo Island).</title>
        <authorList>
            <person name="Chen G."/>
        </authorList>
    </citation>
    <scope>NUCLEOTIDE SEQUENCE [LARGE SCALE GENOMIC DNA]</scope>
    <source>
        <strain evidence="4 5">B3.7</strain>
        <plasmid evidence="4">unnamed</plasmid>
    </source>
</reference>
<dbReference type="PROSITE" id="PS00061">
    <property type="entry name" value="ADH_SHORT"/>
    <property type="match status" value="1"/>
</dbReference>
<protein>
    <submittedName>
        <fullName evidence="4">NAD(P)-dependent oxidoreductase</fullName>
    </submittedName>
</protein>
<comment type="caution">
    <text evidence="4">The sequence shown here is derived from an EMBL/GenBank/DDBJ whole genome shotgun (WGS) entry which is preliminary data.</text>
</comment>
<dbReference type="SUPFAM" id="SSF51735">
    <property type="entry name" value="NAD(P)-binding Rossmann-fold domains"/>
    <property type="match status" value="1"/>
</dbReference>
<organism evidence="4 5">
    <name type="scientific">Shinella sedimenti</name>
    <dbReference type="NCBI Taxonomy" id="2919913"/>
    <lineage>
        <taxon>Bacteria</taxon>
        <taxon>Pseudomonadati</taxon>
        <taxon>Pseudomonadota</taxon>
        <taxon>Alphaproteobacteria</taxon>
        <taxon>Hyphomicrobiales</taxon>
        <taxon>Rhizobiaceae</taxon>
        <taxon>Shinella</taxon>
    </lineage>
</organism>